<dbReference type="Pfam" id="PF00112">
    <property type="entry name" value="Peptidase_C1"/>
    <property type="match status" value="1"/>
</dbReference>
<dbReference type="OrthoDB" id="78878at2759"/>
<evidence type="ECO:0000313" key="4">
    <source>
        <dbReference type="EMBL" id="OQR90403.1"/>
    </source>
</evidence>
<dbReference type="InterPro" id="IPR013128">
    <property type="entry name" value="Peptidase_C1A"/>
</dbReference>
<organism evidence="4 5">
    <name type="scientific">Achlya hypogyna</name>
    <name type="common">Oomycete</name>
    <name type="synonym">Protoachlya hypogyna</name>
    <dbReference type="NCBI Taxonomy" id="1202772"/>
    <lineage>
        <taxon>Eukaryota</taxon>
        <taxon>Sar</taxon>
        <taxon>Stramenopiles</taxon>
        <taxon>Oomycota</taxon>
        <taxon>Saprolegniomycetes</taxon>
        <taxon>Saprolegniales</taxon>
        <taxon>Achlyaceae</taxon>
        <taxon>Achlya</taxon>
    </lineage>
</organism>
<feature type="domain" description="Peptidase C1A papain C-terminal" evidence="3">
    <location>
        <begin position="127"/>
        <end position="342"/>
    </location>
</feature>
<dbReference type="PRINTS" id="PR00705">
    <property type="entry name" value="PAPAIN"/>
</dbReference>
<reference evidence="4 5" key="1">
    <citation type="journal article" date="2014" name="Genome Biol. Evol.">
        <title>The secreted proteins of Achlya hypogyna and Thraustotheca clavata identify the ancestral oomycete secretome and reveal gene acquisitions by horizontal gene transfer.</title>
        <authorList>
            <person name="Misner I."/>
            <person name="Blouin N."/>
            <person name="Leonard G."/>
            <person name="Richards T.A."/>
            <person name="Lane C.E."/>
        </authorList>
    </citation>
    <scope>NUCLEOTIDE SEQUENCE [LARGE SCALE GENOMIC DNA]</scope>
    <source>
        <strain evidence="4 5">ATCC 48635</strain>
    </source>
</reference>
<name>A0A1V9YXP9_ACHHY</name>
<sequence length="361" mass="37658">MHRIVFASVAAASIVAIEIPAAERAQLHAELIQWEADFGELAAKNGLLAFIEGLSPDAATEAKLRRLHAAKAKVAAVQTANPSANFSVQTQFGLLSSSEFSAYLQKSFGKRPTRKLRTTKLAAQADAPSSIDWTTSKCVGPIKDQGQCGSCWAFSAAGAAEMGNCIAGGQLYDLSEQQLVDCDTSDGRACNGGFEDNALNWLVAQGGLCLESDYPYTSGTTRQAGSCNMSCQKQALPLIGDAVSIQGESALTTALGTQPVMVAVFAGNDAWQYYTGGVMSSCPAGHSDHAVIAVGYGSDGSDYYKIRNSWGTSWGEAGYIRLQRNVGGDGTCNVAGQAAFPQLKASSGNSNAGSASSSWGF</sequence>
<dbReference type="PANTHER" id="PTHR12411">
    <property type="entry name" value="CYSTEINE PROTEASE FAMILY C1-RELATED"/>
    <property type="match status" value="1"/>
</dbReference>
<accession>A0A1V9YXP9</accession>
<dbReference type="InterPro" id="IPR000668">
    <property type="entry name" value="Peptidase_C1A_C"/>
</dbReference>
<dbReference type="CDD" id="cd02248">
    <property type="entry name" value="Peptidase_C1A"/>
    <property type="match status" value="1"/>
</dbReference>
<evidence type="ECO:0000259" key="3">
    <source>
        <dbReference type="SMART" id="SM00645"/>
    </source>
</evidence>
<protein>
    <submittedName>
        <fullName evidence="4">Cysteine protease family C01A</fullName>
    </submittedName>
</protein>
<dbReference type="PROSITE" id="PS00139">
    <property type="entry name" value="THIOL_PROTEASE_CYS"/>
    <property type="match status" value="1"/>
</dbReference>
<evidence type="ECO:0000256" key="1">
    <source>
        <dbReference type="ARBA" id="ARBA00008455"/>
    </source>
</evidence>
<dbReference type="InterPro" id="IPR000169">
    <property type="entry name" value="Pept_cys_AS"/>
</dbReference>
<keyword evidence="2" id="KW-0865">Zymogen</keyword>
<dbReference type="Proteomes" id="UP000243579">
    <property type="component" value="Unassembled WGS sequence"/>
</dbReference>
<dbReference type="GO" id="GO:0006508">
    <property type="term" value="P:proteolysis"/>
    <property type="evidence" value="ECO:0007669"/>
    <property type="project" value="UniProtKB-KW"/>
</dbReference>
<dbReference type="AlphaFoldDB" id="A0A1V9YXP9"/>
<keyword evidence="5" id="KW-1185">Reference proteome</keyword>
<dbReference type="STRING" id="1202772.A0A1V9YXP9"/>
<evidence type="ECO:0000313" key="5">
    <source>
        <dbReference type="Proteomes" id="UP000243579"/>
    </source>
</evidence>
<dbReference type="SMART" id="SM00645">
    <property type="entry name" value="Pept_C1"/>
    <property type="match status" value="1"/>
</dbReference>
<comment type="caution">
    <text evidence="4">The sequence shown here is derived from an EMBL/GenBank/DDBJ whole genome shotgun (WGS) entry which is preliminary data.</text>
</comment>
<dbReference type="GO" id="GO:0008234">
    <property type="term" value="F:cysteine-type peptidase activity"/>
    <property type="evidence" value="ECO:0007669"/>
    <property type="project" value="InterPro"/>
</dbReference>
<keyword evidence="4" id="KW-0378">Hydrolase</keyword>
<dbReference type="InterPro" id="IPR038765">
    <property type="entry name" value="Papain-like_cys_pep_sf"/>
</dbReference>
<gene>
    <name evidence="4" type="ORF">ACHHYP_05551</name>
</gene>
<dbReference type="SUPFAM" id="SSF54001">
    <property type="entry name" value="Cysteine proteinases"/>
    <property type="match status" value="1"/>
</dbReference>
<evidence type="ECO:0000256" key="2">
    <source>
        <dbReference type="ARBA" id="ARBA00023145"/>
    </source>
</evidence>
<dbReference type="InterPro" id="IPR039417">
    <property type="entry name" value="Peptidase_C1A_papain-like"/>
</dbReference>
<keyword evidence="4" id="KW-0645">Protease</keyword>
<dbReference type="Gene3D" id="3.90.70.10">
    <property type="entry name" value="Cysteine proteinases"/>
    <property type="match status" value="1"/>
</dbReference>
<proteinExistence type="inferred from homology"/>
<dbReference type="EMBL" id="JNBR01000633">
    <property type="protein sequence ID" value="OQR90403.1"/>
    <property type="molecule type" value="Genomic_DNA"/>
</dbReference>
<comment type="similarity">
    <text evidence="1">Belongs to the peptidase C1 family.</text>
</comment>